<dbReference type="EMBL" id="CAKJTI010000013">
    <property type="protein sequence ID" value="CAG9613519.1"/>
    <property type="molecule type" value="Genomic_DNA"/>
</dbReference>
<sequence>MENNSKTLFKKIEIPSELDNKVRIGIERAEKELNKKHGSISRISIPQKRILYAALAVILLFSLFIGSAFVSPVMANVASNIPYLGRIFESKNMDQVVSEKLKDEGYNVGSIGVSYNPKPTISIPLNESEEYINQVEEKVEKIVKDTLYTRDYDRFEIKIYSNRNVEHNVSDVGPKQTYLTKDIYKKVEEHGLEVLMVGMSPNEKIIHVDIPSNEERTDELEKIILDVAKGYGMQDYTVKFRKVDLKKQAKSQEWAQIIPVLSEGLIGNSKYKVDGIGYSDSKEPFTIIITSSLNSSNPEAKNLAKDIEKMVNDLINSEVVNEKIKGEPYDILIKSKDGKKIN</sequence>
<protein>
    <recommendedName>
        <fullName evidence="2">DUF4179 domain-containing protein</fullName>
    </recommendedName>
</protein>
<evidence type="ECO:0000259" key="2">
    <source>
        <dbReference type="Pfam" id="PF13786"/>
    </source>
</evidence>
<proteinExistence type="predicted"/>
<feature type="transmembrane region" description="Helical" evidence="1">
    <location>
        <begin position="50"/>
        <end position="70"/>
    </location>
</feature>
<gene>
    <name evidence="3" type="ORF">BACCIP111899_02734</name>
</gene>
<dbReference type="Proteomes" id="UP000789423">
    <property type="component" value="Unassembled WGS sequence"/>
</dbReference>
<reference evidence="3 4" key="1">
    <citation type="submission" date="2021-10" db="EMBL/GenBank/DDBJ databases">
        <authorList>
            <person name="Criscuolo A."/>
        </authorList>
    </citation>
    <scope>NUCLEOTIDE SEQUENCE [LARGE SCALE GENOMIC DNA]</scope>
    <source>
        <strain evidence="4">CIP 111899</strain>
    </source>
</reference>
<evidence type="ECO:0000313" key="4">
    <source>
        <dbReference type="Proteomes" id="UP000789423"/>
    </source>
</evidence>
<organism evidence="3 4">
    <name type="scientific">Bacillus rhizoplanae</name>
    <dbReference type="NCBI Taxonomy" id="2880966"/>
    <lineage>
        <taxon>Bacteria</taxon>
        <taxon>Bacillati</taxon>
        <taxon>Bacillota</taxon>
        <taxon>Bacilli</taxon>
        <taxon>Bacillales</taxon>
        <taxon>Bacillaceae</taxon>
        <taxon>Bacillus</taxon>
    </lineage>
</organism>
<keyword evidence="4" id="KW-1185">Reference proteome</keyword>
<dbReference type="RefSeq" id="WP_230575585.1">
    <property type="nucleotide sequence ID" value="NZ_CAKJTI010000013.1"/>
</dbReference>
<accession>A0ABM8YCW1</accession>
<feature type="domain" description="DUF4179" evidence="2">
    <location>
        <begin position="47"/>
        <end position="104"/>
    </location>
</feature>
<comment type="caution">
    <text evidence="3">The sequence shown here is derived from an EMBL/GenBank/DDBJ whole genome shotgun (WGS) entry which is preliminary data.</text>
</comment>
<keyword evidence="1" id="KW-1133">Transmembrane helix</keyword>
<name>A0ABM8YCW1_9BACI</name>
<keyword evidence="1" id="KW-0472">Membrane</keyword>
<dbReference type="InterPro" id="IPR025436">
    <property type="entry name" value="DUF4179"/>
</dbReference>
<evidence type="ECO:0000313" key="3">
    <source>
        <dbReference type="EMBL" id="CAG9613519.1"/>
    </source>
</evidence>
<evidence type="ECO:0000256" key="1">
    <source>
        <dbReference type="SAM" id="Phobius"/>
    </source>
</evidence>
<dbReference type="Pfam" id="PF13786">
    <property type="entry name" value="DUF4179"/>
    <property type="match status" value="1"/>
</dbReference>
<keyword evidence="1" id="KW-0812">Transmembrane</keyword>